<keyword evidence="8 11" id="KW-0460">Magnesium</keyword>
<comment type="catalytic activity">
    <reaction evidence="10">
        <text>adenylyl-molybdopterin + molybdate = Mo-molybdopterin + AMP + H(+)</text>
        <dbReference type="Rhea" id="RHEA:35047"/>
        <dbReference type="ChEBI" id="CHEBI:15378"/>
        <dbReference type="ChEBI" id="CHEBI:36264"/>
        <dbReference type="ChEBI" id="CHEBI:62727"/>
        <dbReference type="ChEBI" id="CHEBI:71302"/>
        <dbReference type="ChEBI" id="CHEBI:456215"/>
        <dbReference type="EC" id="2.10.1.1"/>
    </reaction>
</comment>
<keyword evidence="14" id="KW-1185">Reference proteome</keyword>
<dbReference type="InterPro" id="IPR001453">
    <property type="entry name" value="MoaB/Mog_dom"/>
</dbReference>
<dbReference type="PANTHER" id="PTHR10192">
    <property type="entry name" value="MOLYBDOPTERIN BIOSYNTHESIS PROTEIN"/>
    <property type="match status" value="1"/>
</dbReference>
<dbReference type="InterPro" id="IPR036425">
    <property type="entry name" value="MoaB/Mog-like_dom_sf"/>
</dbReference>
<accession>A0A916WCI6</accession>
<dbReference type="Gene3D" id="2.170.190.11">
    <property type="entry name" value="Molybdopterin biosynthesis moea protein, domain 3"/>
    <property type="match status" value="1"/>
</dbReference>
<evidence type="ECO:0000256" key="10">
    <source>
        <dbReference type="ARBA" id="ARBA00047317"/>
    </source>
</evidence>
<evidence type="ECO:0000256" key="9">
    <source>
        <dbReference type="ARBA" id="ARBA00023150"/>
    </source>
</evidence>
<dbReference type="SUPFAM" id="SSF53218">
    <property type="entry name" value="Molybdenum cofactor biosynthesis proteins"/>
    <property type="match status" value="1"/>
</dbReference>
<dbReference type="EMBL" id="BMHH01000003">
    <property type="protein sequence ID" value="GGA85698.1"/>
    <property type="molecule type" value="Genomic_DNA"/>
</dbReference>
<dbReference type="SUPFAM" id="SSF63867">
    <property type="entry name" value="MoeA C-terminal domain-like"/>
    <property type="match status" value="1"/>
</dbReference>
<dbReference type="Proteomes" id="UP000646478">
    <property type="component" value="Unassembled WGS sequence"/>
</dbReference>
<dbReference type="NCBIfam" id="NF045515">
    <property type="entry name" value="Glp_gephyrin"/>
    <property type="match status" value="1"/>
</dbReference>
<evidence type="ECO:0000256" key="7">
    <source>
        <dbReference type="ARBA" id="ARBA00022723"/>
    </source>
</evidence>
<dbReference type="RefSeq" id="WP_188822371.1">
    <property type="nucleotide sequence ID" value="NZ_BMHH01000003.1"/>
</dbReference>
<dbReference type="InterPro" id="IPR005111">
    <property type="entry name" value="MoeA_C_domain_IV"/>
</dbReference>
<dbReference type="InterPro" id="IPR036135">
    <property type="entry name" value="MoeA_linker/N_sf"/>
</dbReference>
<dbReference type="Gene3D" id="3.40.980.10">
    <property type="entry name" value="MoaB/Mog-like domain"/>
    <property type="match status" value="1"/>
</dbReference>
<proteinExistence type="inferred from homology"/>
<dbReference type="InterPro" id="IPR036688">
    <property type="entry name" value="MoeA_C_domain_IV_sf"/>
</dbReference>
<organism evidence="13 14">
    <name type="scientific">Brucella endophytica</name>
    <dbReference type="NCBI Taxonomy" id="1963359"/>
    <lineage>
        <taxon>Bacteria</taxon>
        <taxon>Pseudomonadati</taxon>
        <taxon>Pseudomonadota</taxon>
        <taxon>Alphaproteobacteria</taxon>
        <taxon>Hyphomicrobiales</taxon>
        <taxon>Brucellaceae</taxon>
        <taxon>Brucella/Ochrobactrum group</taxon>
        <taxon>Brucella</taxon>
    </lineage>
</organism>
<evidence type="ECO:0000256" key="11">
    <source>
        <dbReference type="RuleBase" id="RU365090"/>
    </source>
</evidence>
<dbReference type="FunFam" id="3.40.980.10:FF:000004">
    <property type="entry name" value="Molybdopterin molybdenumtransferase"/>
    <property type="match status" value="1"/>
</dbReference>
<dbReference type="EC" id="2.10.1.1" evidence="11"/>
<sequence>MALLPVDEALARLLADATALGEETIPLMQAGGRVLARPVTARHTQPPFDASAMDGYALRGADVASVPVELTVIGESAAGKRFSGTVAPGEAVRIFTGAPVPDGADTVLIQENTERLSNDRVRVLASVAPGKNIRRAGLDFTKSETLLTPGRVLDAADLSLAAAANNAALAAIRQPKVAILATGNELVPPGGTLGPDQIIASNTVGIAEIVRRNGGVVCDLGIVPDKVERIEAAIGTAVEEGVDILVTSGGASVGDHDLVHAALSARGMELDFWKIAMRPGKPLMFGRLKTLRVLGLPGNPVSSLICAHLFLVPLVAALGGRAYKPDIRTARLESDLPANGSRRDHIRAQIIVGRDGALFASPLPQQDSSVLSALARADALIIREPHTAPARAGDPCQIYMIR</sequence>
<dbReference type="CDD" id="cd00887">
    <property type="entry name" value="MoeA"/>
    <property type="match status" value="1"/>
</dbReference>
<evidence type="ECO:0000313" key="14">
    <source>
        <dbReference type="Proteomes" id="UP000646478"/>
    </source>
</evidence>
<comment type="function">
    <text evidence="2 11">Catalyzes the insertion of molybdate into adenylated molybdopterin with the concomitant release of AMP.</text>
</comment>
<dbReference type="Gene3D" id="3.90.105.10">
    <property type="entry name" value="Molybdopterin biosynthesis moea protein, domain 2"/>
    <property type="match status" value="1"/>
</dbReference>
<evidence type="ECO:0000256" key="8">
    <source>
        <dbReference type="ARBA" id="ARBA00022842"/>
    </source>
</evidence>
<reference evidence="13" key="2">
    <citation type="submission" date="2020-09" db="EMBL/GenBank/DDBJ databases">
        <authorList>
            <person name="Sun Q."/>
            <person name="Zhou Y."/>
        </authorList>
    </citation>
    <scope>NUCLEOTIDE SEQUENCE</scope>
    <source>
        <strain evidence="13">CGMCC 1.15082</strain>
    </source>
</reference>
<dbReference type="GO" id="GO:0046872">
    <property type="term" value="F:metal ion binding"/>
    <property type="evidence" value="ECO:0007669"/>
    <property type="project" value="UniProtKB-UniRule"/>
</dbReference>
<comment type="cofactor">
    <cofactor evidence="1 11">
        <name>Mg(2+)</name>
        <dbReference type="ChEBI" id="CHEBI:18420"/>
    </cofactor>
</comment>
<dbReference type="GO" id="GO:0005829">
    <property type="term" value="C:cytosol"/>
    <property type="evidence" value="ECO:0007669"/>
    <property type="project" value="TreeGrafter"/>
</dbReference>
<evidence type="ECO:0000256" key="4">
    <source>
        <dbReference type="ARBA" id="ARBA00010763"/>
    </source>
</evidence>
<evidence type="ECO:0000256" key="2">
    <source>
        <dbReference type="ARBA" id="ARBA00002901"/>
    </source>
</evidence>
<reference evidence="13" key="1">
    <citation type="journal article" date="2014" name="Int. J. Syst. Evol. Microbiol.">
        <title>Complete genome sequence of Corynebacterium casei LMG S-19264T (=DSM 44701T), isolated from a smear-ripened cheese.</title>
        <authorList>
            <consortium name="US DOE Joint Genome Institute (JGI-PGF)"/>
            <person name="Walter F."/>
            <person name="Albersmeier A."/>
            <person name="Kalinowski J."/>
            <person name="Ruckert C."/>
        </authorList>
    </citation>
    <scope>NUCLEOTIDE SEQUENCE</scope>
    <source>
        <strain evidence="13">CGMCC 1.15082</strain>
    </source>
</reference>
<dbReference type="FunFam" id="2.170.190.11:FF:000001">
    <property type="entry name" value="Molybdopterin molybdenumtransferase"/>
    <property type="match status" value="1"/>
</dbReference>
<keyword evidence="9 11" id="KW-0501">Molybdenum cofactor biosynthesis</keyword>
<dbReference type="SMART" id="SM00852">
    <property type="entry name" value="MoCF_biosynth"/>
    <property type="match status" value="1"/>
</dbReference>
<evidence type="ECO:0000256" key="6">
    <source>
        <dbReference type="ARBA" id="ARBA00022679"/>
    </source>
</evidence>
<comment type="similarity">
    <text evidence="4 11">Belongs to the MoeA family.</text>
</comment>
<dbReference type="AlphaFoldDB" id="A0A916WCI6"/>
<evidence type="ECO:0000256" key="3">
    <source>
        <dbReference type="ARBA" id="ARBA00005046"/>
    </source>
</evidence>
<dbReference type="Pfam" id="PF03454">
    <property type="entry name" value="MoeA_C"/>
    <property type="match status" value="1"/>
</dbReference>
<comment type="caution">
    <text evidence="13">The sequence shown here is derived from an EMBL/GenBank/DDBJ whole genome shotgun (WGS) entry which is preliminary data.</text>
</comment>
<feature type="domain" description="MoaB/Mog" evidence="12">
    <location>
        <begin position="178"/>
        <end position="317"/>
    </location>
</feature>
<name>A0A916WCI6_9HYPH</name>
<comment type="pathway">
    <text evidence="3 11">Cofactor biosynthesis; molybdopterin biosynthesis.</text>
</comment>
<dbReference type="InterPro" id="IPR005110">
    <property type="entry name" value="MoeA_linker/N"/>
</dbReference>
<dbReference type="Pfam" id="PF00994">
    <property type="entry name" value="MoCF_biosynth"/>
    <property type="match status" value="1"/>
</dbReference>
<dbReference type="Pfam" id="PF03453">
    <property type="entry name" value="MoeA_N"/>
    <property type="match status" value="1"/>
</dbReference>
<gene>
    <name evidence="13" type="ORF">GCM10011491_11650</name>
</gene>
<dbReference type="GO" id="GO:0061599">
    <property type="term" value="F:molybdopterin molybdotransferase activity"/>
    <property type="evidence" value="ECO:0007669"/>
    <property type="project" value="UniProtKB-UniRule"/>
</dbReference>
<dbReference type="PANTHER" id="PTHR10192:SF5">
    <property type="entry name" value="GEPHYRIN"/>
    <property type="match status" value="1"/>
</dbReference>
<keyword evidence="7 11" id="KW-0479">Metal-binding</keyword>
<keyword evidence="6 11" id="KW-0808">Transferase</keyword>
<dbReference type="InterPro" id="IPR008284">
    <property type="entry name" value="MoCF_biosynth_CS"/>
</dbReference>
<dbReference type="Gene3D" id="2.40.340.10">
    <property type="entry name" value="MoeA, C-terminal, domain IV"/>
    <property type="match status" value="1"/>
</dbReference>
<evidence type="ECO:0000256" key="5">
    <source>
        <dbReference type="ARBA" id="ARBA00022505"/>
    </source>
</evidence>
<dbReference type="PROSITE" id="PS01079">
    <property type="entry name" value="MOCF_BIOSYNTHESIS_2"/>
    <property type="match status" value="1"/>
</dbReference>
<protein>
    <recommendedName>
        <fullName evidence="11">Molybdopterin molybdenumtransferase</fullName>
        <ecNumber evidence="11">2.10.1.1</ecNumber>
    </recommendedName>
</protein>
<evidence type="ECO:0000259" key="12">
    <source>
        <dbReference type="SMART" id="SM00852"/>
    </source>
</evidence>
<dbReference type="GO" id="GO:0006777">
    <property type="term" value="P:Mo-molybdopterin cofactor biosynthetic process"/>
    <property type="evidence" value="ECO:0007669"/>
    <property type="project" value="UniProtKB-UniRule"/>
</dbReference>
<evidence type="ECO:0000256" key="1">
    <source>
        <dbReference type="ARBA" id="ARBA00001946"/>
    </source>
</evidence>
<dbReference type="SUPFAM" id="SSF63882">
    <property type="entry name" value="MoeA N-terminal region -like"/>
    <property type="match status" value="1"/>
</dbReference>
<dbReference type="InterPro" id="IPR038987">
    <property type="entry name" value="MoeA-like"/>
</dbReference>
<keyword evidence="5 11" id="KW-0500">Molybdenum</keyword>
<evidence type="ECO:0000313" key="13">
    <source>
        <dbReference type="EMBL" id="GGA85698.1"/>
    </source>
</evidence>